<dbReference type="EMBL" id="JAMQJZ010000003">
    <property type="protein sequence ID" value="MDC3419773.1"/>
    <property type="molecule type" value="Genomic_DNA"/>
</dbReference>
<dbReference type="InterPro" id="IPR003646">
    <property type="entry name" value="SH3-like_bac-type"/>
</dbReference>
<dbReference type="SMART" id="SM00758">
    <property type="entry name" value="PA14"/>
    <property type="match status" value="2"/>
</dbReference>
<name>A0A9X3WIW3_9BACI</name>
<feature type="domain" description="PA14" evidence="2">
    <location>
        <begin position="237"/>
        <end position="390"/>
    </location>
</feature>
<dbReference type="Pfam" id="PF07691">
    <property type="entry name" value="PA14"/>
    <property type="match status" value="3"/>
</dbReference>
<keyword evidence="4" id="KW-1185">Reference proteome</keyword>
<dbReference type="Pfam" id="PF01832">
    <property type="entry name" value="Glucosaminidase"/>
    <property type="match status" value="1"/>
</dbReference>
<dbReference type="PROSITE" id="PS51781">
    <property type="entry name" value="SH3B"/>
    <property type="match status" value="1"/>
</dbReference>
<dbReference type="Gene3D" id="2.30.30.40">
    <property type="entry name" value="SH3 Domains"/>
    <property type="match status" value="2"/>
</dbReference>
<evidence type="ECO:0000313" key="3">
    <source>
        <dbReference type="EMBL" id="MDC3419773.1"/>
    </source>
</evidence>
<dbReference type="Gene3D" id="1.10.530.10">
    <property type="match status" value="1"/>
</dbReference>
<dbReference type="PANTHER" id="PTHR34408:SF1">
    <property type="entry name" value="GLYCOSYL HYDROLASE FAMILY 19 DOMAIN-CONTAINING PROTEIN HI_1415"/>
    <property type="match status" value="1"/>
</dbReference>
<dbReference type="Gene3D" id="3.90.182.10">
    <property type="entry name" value="Toxin - Anthrax Protective Antigen,domain 1"/>
    <property type="match status" value="2"/>
</dbReference>
<dbReference type="PROSITE" id="PS51820">
    <property type="entry name" value="PA14"/>
    <property type="match status" value="3"/>
</dbReference>
<feature type="domain" description="SH3b" evidence="1">
    <location>
        <begin position="771"/>
        <end position="837"/>
    </location>
</feature>
<gene>
    <name evidence="3" type="ORF">NC661_05255</name>
</gene>
<dbReference type="Pfam" id="PF08239">
    <property type="entry name" value="SH3_3"/>
    <property type="match status" value="2"/>
</dbReference>
<evidence type="ECO:0000259" key="2">
    <source>
        <dbReference type="PROSITE" id="PS51820"/>
    </source>
</evidence>
<feature type="domain" description="PA14" evidence="2">
    <location>
        <begin position="94"/>
        <end position="242"/>
    </location>
</feature>
<dbReference type="AlphaFoldDB" id="A0A9X3WIW3"/>
<feature type="domain" description="PA14" evidence="2">
    <location>
        <begin position="383"/>
        <end position="526"/>
    </location>
</feature>
<dbReference type="InterPro" id="IPR052354">
    <property type="entry name" value="Cell_Wall_Dynamics_Protein"/>
</dbReference>
<dbReference type="Proteomes" id="UP001145072">
    <property type="component" value="Unassembled WGS sequence"/>
</dbReference>
<dbReference type="RefSeq" id="WP_272479931.1">
    <property type="nucleotide sequence ID" value="NZ_JAMQJZ010000003.1"/>
</dbReference>
<proteinExistence type="predicted"/>
<comment type="caution">
    <text evidence="3">The sequence shown here is derived from an EMBL/GenBank/DDBJ whole genome shotgun (WGS) entry which is preliminary data.</text>
</comment>
<organism evidence="3 4">
    <name type="scientific">Aquibacillus koreensis</name>
    <dbReference type="NCBI Taxonomy" id="279446"/>
    <lineage>
        <taxon>Bacteria</taxon>
        <taxon>Bacillati</taxon>
        <taxon>Bacillota</taxon>
        <taxon>Bacilli</taxon>
        <taxon>Bacillales</taxon>
        <taxon>Bacillaceae</taxon>
        <taxon>Aquibacillus</taxon>
    </lineage>
</organism>
<evidence type="ECO:0000313" key="4">
    <source>
        <dbReference type="Proteomes" id="UP001145072"/>
    </source>
</evidence>
<feature type="non-terminal residue" evidence="3">
    <location>
        <position position="1"/>
    </location>
</feature>
<dbReference type="PANTHER" id="PTHR34408">
    <property type="entry name" value="FAMILY PROTEIN, PUTATIVE-RELATED"/>
    <property type="match status" value="1"/>
</dbReference>
<dbReference type="SUPFAM" id="SSF56988">
    <property type="entry name" value="Anthrax protective antigen"/>
    <property type="match status" value="3"/>
</dbReference>
<dbReference type="SMART" id="SM00287">
    <property type="entry name" value="SH3b"/>
    <property type="match status" value="2"/>
</dbReference>
<reference evidence="3" key="1">
    <citation type="submission" date="2022-06" db="EMBL/GenBank/DDBJ databases">
        <title>Aquibacillus sp. a new bacterium isolated from soil saline samples.</title>
        <authorList>
            <person name="Galisteo C."/>
            <person name="De La Haba R."/>
            <person name="Sanchez-Porro C."/>
            <person name="Ventosa A."/>
        </authorList>
    </citation>
    <scope>NUCLEOTIDE SEQUENCE</scope>
    <source>
        <strain evidence="3">JCM 12387</strain>
    </source>
</reference>
<dbReference type="InterPro" id="IPR037524">
    <property type="entry name" value="PA14/GLEYA"/>
</dbReference>
<sequence length="906" mass="102622">YDWGYTEPHAKISHYNYSSSFFKKVVGGKDYFVQTYADDGIRVKAGNQVLIDRWSGSAGTYNQALLTGLGSGEHVVQTDYYEHTGKAALYAEVVPFGDWYAYYYPNMNLEGTPANAKVVKAQGDGSLIEDHGNNAPISNVPKDKYSAKYVTAKKLKAGEYIVRAAADDGVKVFIDGELVLDRWSNSSFREDAVKVQIGDTNKNAQKDVHWIEVHYYDSTRNSKIDVSIEEFNLNSIINTSGWYAEYYDNRNLEGSPYVEGGQNSINEIPSLNFDWGYGAPHHSLKEYNFSARYMTDKELEAGEYIIRSNADDGIRVYIDDELVIDRWYSSGDKNNVAHINIADHTDPKVPEGKRNVHRIKVEYFEHTGKSKLNLSVLPVKEEIPNDSWLGLYYNNKNLDGYAYVEGGKNSNNKIRNLNFNWEKGSPHKNIQSDNFSASYQKQITLTSSQKYNLLVNADNAVRVYIDGQLIIDAWNSGLHSFDEIIELKKGTHNIKVEYYENTIDAYLNVDFVEIIQGKIYRTSNYDYEFDYMLDRQKLYGGPQTDLGGGGWHDPSREQLAYYVNPSNFNDKNASSYFQFMQLSRTAGLNTAEINNNILKNKGVLSNKAEIFINAGQKYGINEVYLIAHALHETGNGKSDLAIGVEYNGKKVYNMYGIGAYDKTAIESGAKYAYDKEWFTVDKAIEGGAKWIYDNYVSQGQDTLYEMKWNPNNPGIHQYATDIGWAEKQTERIEKVYDLLKNYVLIFDEPKYKNQPGKTELPINTVVSYPKGTIGKTNVDNLRFRTGPSTSYSIITELPKGKEVEIQSLNSSNNNGWFKVKIEGKEGWVAKEYVNVLNLIEITTDGLRVRSNTDTTTLDNVIGNLNTGNLVSVVTKNGQLETKGSWYQINYGNKQGWVHGDYVKVIK</sequence>
<accession>A0A9X3WIW3</accession>
<evidence type="ECO:0000259" key="1">
    <source>
        <dbReference type="PROSITE" id="PS51781"/>
    </source>
</evidence>
<dbReference type="InterPro" id="IPR002901">
    <property type="entry name" value="MGlyc_endo_b_GlcNAc-like_dom"/>
</dbReference>
<dbReference type="GO" id="GO:0004040">
    <property type="term" value="F:amidase activity"/>
    <property type="evidence" value="ECO:0007669"/>
    <property type="project" value="InterPro"/>
</dbReference>
<protein>
    <submittedName>
        <fullName evidence="3">PA14 domain-containing protein</fullName>
    </submittedName>
</protein>
<dbReference type="SMART" id="SM00047">
    <property type="entry name" value="LYZ2"/>
    <property type="match status" value="1"/>
</dbReference>
<dbReference type="InterPro" id="IPR011658">
    <property type="entry name" value="PA14_dom"/>
</dbReference>